<sequence length="104" mass="11833">MIRRKRGDKLVPQSPIMSKSRVNFAIDFQKRSFLSRPPSTPARVPISWRGWRRLWKLMGLPLPLPINSGRGIVPESVVDIYGILADLVIDAGMERNRLVKLSLV</sequence>
<dbReference type="Proteomes" id="UP000499080">
    <property type="component" value="Unassembled WGS sequence"/>
</dbReference>
<accession>A0A4Y2C3P5</accession>
<gene>
    <name evidence="1" type="ORF">AVEN_8624_1</name>
</gene>
<protein>
    <submittedName>
        <fullName evidence="1">Uncharacterized protein</fullName>
    </submittedName>
</protein>
<name>A0A4Y2C3P5_ARAVE</name>
<reference evidence="1 2" key="1">
    <citation type="journal article" date="2019" name="Sci. Rep.">
        <title>Orb-weaving spider Araneus ventricosus genome elucidates the spidroin gene catalogue.</title>
        <authorList>
            <person name="Kono N."/>
            <person name="Nakamura H."/>
            <person name="Ohtoshi R."/>
            <person name="Moran D.A.P."/>
            <person name="Shinohara A."/>
            <person name="Yoshida Y."/>
            <person name="Fujiwara M."/>
            <person name="Mori M."/>
            <person name="Tomita M."/>
            <person name="Arakawa K."/>
        </authorList>
    </citation>
    <scope>NUCLEOTIDE SEQUENCE [LARGE SCALE GENOMIC DNA]</scope>
</reference>
<proteinExistence type="predicted"/>
<keyword evidence="2" id="KW-1185">Reference proteome</keyword>
<organism evidence="1 2">
    <name type="scientific">Araneus ventricosus</name>
    <name type="common">Orbweaver spider</name>
    <name type="synonym">Epeira ventricosa</name>
    <dbReference type="NCBI Taxonomy" id="182803"/>
    <lineage>
        <taxon>Eukaryota</taxon>
        <taxon>Metazoa</taxon>
        <taxon>Ecdysozoa</taxon>
        <taxon>Arthropoda</taxon>
        <taxon>Chelicerata</taxon>
        <taxon>Arachnida</taxon>
        <taxon>Araneae</taxon>
        <taxon>Araneomorphae</taxon>
        <taxon>Entelegynae</taxon>
        <taxon>Araneoidea</taxon>
        <taxon>Araneidae</taxon>
        <taxon>Araneus</taxon>
    </lineage>
</organism>
<dbReference type="AlphaFoldDB" id="A0A4Y2C3P5"/>
<dbReference type="EMBL" id="BGPR01000142">
    <property type="protein sequence ID" value="GBL98723.1"/>
    <property type="molecule type" value="Genomic_DNA"/>
</dbReference>
<evidence type="ECO:0000313" key="2">
    <source>
        <dbReference type="Proteomes" id="UP000499080"/>
    </source>
</evidence>
<comment type="caution">
    <text evidence="1">The sequence shown here is derived from an EMBL/GenBank/DDBJ whole genome shotgun (WGS) entry which is preliminary data.</text>
</comment>
<evidence type="ECO:0000313" key="1">
    <source>
        <dbReference type="EMBL" id="GBL98723.1"/>
    </source>
</evidence>